<protein>
    <submittedName>
        <fullName evidence="1">Reactive intermediate/imine deaminase</fullName>
    </submittedName>
</protein>
<dbReference type="InterPro" id="IPR035959">
    <property type="entry name" value="RutC-like_sf"/>
</dbReference>
<gene>
    <name evidence="1" type="ORF">HKI87_07g47380</name>
</gene>
<dbReference type="Gene3D" id="3.30.1330.40">
    <property type="entry name" value="RutC-like"/>
    <property type="match status" value="1"/>
</dbReference>
<dbReference type="GO" id="GO:0005829">
    <property type="term" value="C:cytosol"/>
    <property type="evidence" value="ECO:0007669"/>
    <property type="project" value="TreeGrafter"/>
</dbReference>
<evidence type="ECO:0000313" key="2">
    <source>
        <dbReference type="Proteomes" id="UP001472866"/>
    </source>
</evidence>
<keyword evidence="2" id="KW-1185">Reference proteome</keyword>
<dbReference type="Pfam" id="PF01042">
    <property type="entry name" value="Ribonuc_L-PSP"/>
    <property type="match status" value="1"/>
</dbReference>
<dbReference type="GO" id="GO:0019239">
    <property type="term" value="F:deaminase activity"/>
    <property type="evidence" value="ECO:0007669"/>
    <property type="project" value="TreeGrafter"/>
</dbReference>
<dbReference type="AlphaFoldDB" id="A0AAX4PBD2"/>
<dbReference type="SUPFAM" id="SSF55298">
    <property type="entry name" value="YjgF-like"/>
    <property type="match status" value="1"/>
</dbReference>
<proteinExistence type="predicted"/>
<dbReference type="InterPro" id="IPR006175">
    <property type="entry name" value="YjgF/YER057c/UK114"/>
</dbReference>
<reference evidence="1 2" key="1">
    <citation type="submission" date="2024-03" db="EMBL/GenBank/DDBJ databases">
        <title>Complete genome sequence of the green alga Chloropicon roscoffensis RCC1871.</title>
        <authorList>
            <person name="Lemieux C."/>
            <person name="Pombert J.-F."/>
            <person name="Otis C."/>
            <person name="Turmel M."/>
        </authorList>
    </citation>
    <scope>NUCLEOTIDE SEQUENCE [LARGE SCALE GENOMIC DNA]</scope>
    <source>
        <strain evidence="1 2">RCC1871</strain>
    </source>
</reference>
<evidence type="ECO:0000313" key="1">
    <source>
        <dbReference type="EMBL" id="WZN63193.1"/>
    </source>
</evidence>
<sequence length="122" mass="12644">MTAARALALRGVSNRLLATTTSVVRSSSLRVTPSKTRGVSTRARLVCAASKEIISTDSAPGAVGPYSQAIKSGNLLFVSGCIPLVPGTTEFNSEAVEEQTDQALKNMGEILKAGGCTFDDVV</sequence>
<dbReference type="CDD" id="cd00448">
    <property type="entry name" value="YjgF_YER057c_UK114_family"/>
    <property type="match status" value="1"/>
</dbReference>
<organism evidence="1 2">
    <name type="scientific">Chloropicon roscoffensis</name>
    <dbReference type="NCBI Taxonomy" id="1461544"/>
    <lineage>
        <taxon>Eukaryota</taxon>
        <taxon>Viridiplantae</taxon>
        <taxon>Chlorophyta</taxon>
        <taxon>Chloropicophyceae</taxon>
        <taxon>Chloropicales</taxon>
        <taxon>Chloropicaceae</taxon>
        <taxon>Chloropicon</taxon>
    </lineage>
</organism>
<dbReference type="EMBL" id="CP151507">
    <property type="protein sequence ID" value="WZN63193.1"/>
    <property type="molecule type" value="Genomic_DNA"/>
</dbReference>
<accession>A0AAX4PBD2</accession>
<name>A0AAX4PBD2_9CHLO</name>
<dbReference type="PANTHER" id="PTHR11803:SF39">
    <property type="entry name" value="2-IMINOBUTANOATE_2-IMINOPROPANOATE DEAMINASE"/>
    <property type="match status" value="1"/>
</dbReference>
<dbReference type="Proteomes" id="UP001472866">
    <property type="component" value="Chromosome 07"/>
</dbReference>
<dbReference type="PANTHER" id="PTHR11803">
    <property type="entry name" value="2-IMINOBUTANOATE/2-IMINOPROPANOATE DEAMINASE RIDA"/>
    <property type="match status" value="1"/>
</dbReference>